<dbReference type="STRING" id="283909.R7T8X3"/>
<evidence type="ECO:0000256" key="3">
    <source>
        <dbReference type="ARBA" id="ARBA00022989"/>
    </source>
</evidence>
<keyword evidence="3 6" id="KW-1133">Transmembrane helix</keyword>
<reference evidence="10" key="1">
    <citation type="submission" date="2012-12" db="EMBL/GenBank/DDBJ databases">
        <authorList>
            <person name="Hellsten U."/>
            <person name="Grimwood J."/>
            <person name="Chapman J.A."/>
            <person name="Shapiro H."/>
            <person name="Aerts A."/>
            <person name="Otillar R.P."/>
            <person name="Terry A.Y."/>
            <person name="Boore J.L."/>
            <person name="Simakov O."/>
            <person name="Marletaz F."/>
            <person name="Cho S.-J."/>
            <person name="Edsinger-Gonzales E."/>
            <person name="Havlak P."/>
            <person name="Kuo D.-H."/>
            <person name="Larsson T."/>
            <person name="Lv J."/>
            <person name="Arendt D."/>
            <person name="Savage R."/>
            <person name="Osoegawa K."/>
            <person name="de Jong P."/>
            <person name="Lindberg D.R."/>
            <person name="Seaver E.C."/>
            <person name="Weisblat D.A."/>
            <person name="Putnam N.H."/>
            <person name="Grigoriev I.V."/>
            <person name="Rokhsar D.S."/>
        </authorList>
    </citation>
    <scope>NUCLEOTIDE SEQUENCE</scope>
    <source>
        <strain evidence="10">I ESC-2004</strain>
    </source>
</reference>
<dbReference type="GO" id="GO:0004930">
    <property type="term" value="F:G protein-coupled receptor activity"/>
    <property type="evidence" value="ECO:0007669"/>
    <property type="project" value="UniProtKB-KW"/>
</dbReference>
<reference evidence="9" key="3">
    <citation type="submission" date="2015-06" db="UniProtKB">
        <authorList>
            <consortium name="EnsemblMetazoa"/>
        </authorList>
    </citation>
    <scope>IDENTIFICATION</scope>
</reference>
<evidence type="ECO:0000256" key="4">
    <source>
        <dbReference type="ARBA" id="ARBA00023136"/>
    </source>
</evidence>
<dbReference type="HOGENOM" id="CLU_144557_0_0_1"/>
<comment type="similarity">
    <text evidence="5">Belongs to the G-protein coupled receptor 1 family.</text>
</comment>
<feature type="non-terminal residue" evidence="8">
    <location>
        <position position="153"/>
    </location>
</feature>
<evidence type="ECO:0000256" key="6">
    <source>
        <dbReference type="SAM" id="Phobius"/>
    </source>
</evidence>
<reference evidence="8 10" key="2">
    <citation type="journal article" date="2013" name="Nature">
        <title>Insights into bilaterian evolution from three spiralian genomes.</title>
        <authorList>
            <person name="Simakov O."/>
            <person name="Marletaz F."/>
            <person name="Cho S.J."/>
            <person name="Edsinger-Gonzales E."/>
            <person name="Havlak P."/>
            <person name="Hellsten U."/>
            <person name="Kuo D.H."/>
            <person name="Larsson T."/>
            <person name="Lv J."/>
            <person name="Arendt D."/>
            <person name="Savage R."/>
            <person name="Osoegawa K."/>
            <person name="de Jong P."/>
            <person name="Grimwood J."/>
            <person name="Chapman J.A."/>
            <person name="Shapiro H."/>
            <person name="Aerts A."/>
            <person name="Otillar R.P."/>
            <person name="Terry A.Y."/>
            <person name="Boore J.L."/>
            <person name="Grigoriev I.V."/>
            <person name="Lindberg D.R."/>
            <person name="Seaver E.C."/>
            <person name="Weisblat D.A."/>
            <person name="Putnam N.H."/>
            <person name="Rokhsar D.S."/>
        </authorList>
    </citation>
    <scope>NUCLEOTIDE SEQUENCE</scope>
    <source>
        <strain evidence="8 10">I ESC-2004</strain>
    </source>
</reference>
<dbReference type="EMBL" id="AMQN01003191">
    <property type="status" value="NOT_ANNOTATED_CDS"/>
    <property type="molecule type" value="Genomic_DNA"/>
</dbReference>
<feature type="non-terminal residue" evidence="8">
    <location>
        <position position="1"/>
    </location>
</feature>
<keyword evidence="10" id="KW-1185">Reference proteome</keyword>
<dbReference type="AlphaFoldDB" id="R7T8X3"/>
<feature type="domain" description="G-protein coupled receptors family 1 profile" evidence="7">
    <location>
        <begin position="22"/>
        <end position="153"/>
    </location>
</feature>
<dbReference type="GO" id="GO:0016020">
    <property type="term" value="C:membrane"/>
    <property type="evidence" value="ECO:0007669"/>
    <property type="project" value="UniProtKB-SubCell"/>
</dbReference>
<dbReference type="InterPro" id="IPR000276">
    <property type="entry name" value="GPCR_Rhodpsn"/>
</dbReference>
<accession>R7T8X3</accession>
<dbReference type="Proteomes" id="UP000014760">
    <property type="component" value="Unassembled WGS sequence"/>
</dbReference>
<gene>
    <name evidence="8" type="ORF">CAPTEDRAFT_27304</name>
</gene>
<keyword evidence="2 5" id="KW-0812">Transmembrane</keyword>
<dbReference type="PANTHER" id="PTHR46641:SF25">
    <property type="entry name" value="CNMAMIDE RECEPTOR-RELATED"/>
    <property type="match status" value="1"/>
</dbReference>
<evidence type="ECO:0000256" key="5">
    <source>
        <dbReference type="RuleBase" id="RU000688"/>
    </source>
</evidence>
<evidence type="ECO:0000313" key="8">
    <source>
        <dbReference type="EMBL" id="ELT89873.1"/>
    </source>
</evidence>
<sequence length="153" mass="17497">FKIGLKIHRYWMPVIILLGWIGNILSLAVFSRPKNRKISCCLYMCGLAVTDSCVILASTYYYLRTTYEEFVQGGDLTQIQPSTLECRITAWLHNFGLLSSVLIIMTMTVDRFIGVRFPLLASRLCTVKRARIFLAILPFCAGAYTFPYFLYAK</sequence>
<evidence type="ECO:0000259" key="7">
    <source>
        <dbReference type="PROSITE" id="PS50262"/>
    </source>
</evidence>
<feature type="transmembrane region" description="Helical" evidence="6">
    <location>
        <begin position="12"/>
        <end position="30"/>
    </location>
</feature>
<dbReference type="InterPro" id="IPR017452">
    <property type="entry name" value="GPCR_Rhodpsn_7TM"/>
</dbReference>
<feature type="transmembrane region" description="Helical" evidence="6">
    <location>
        <begin position="91"/>
        <end position="109"/>
    </location>
</feature>
<protein>
    <recommendedName>
        <fullName evidence="7">G-protein coupled receptors family 1 profile domain-containing protein</fullName>
    </recommendedName>
</protein>
<evidence type="ECO:0000313" key="9">
    <source>
        <dbReference type="EnsemblMetazoa" id="CapteP27304"/>
    </source>
</evidence>
<evidence type="ECO:0000256" key="1">
    <source>
        <dbReference type="ARBA" id="ARBA00004370"/>
    </source>
</evidence>
<dbReference type="EMBL" id="KB311138">
    <property type="protein sequence ID" value="ELT89873.1"/>
    <property type="molecule type" value="Genomic_DNA"/>
</dbReference>
<dbReference type="PANTHER" id="PTHR46641">
    <property type="entry name" value="FMRFAMIDE RECEPTOR-RELATED"/>
    <property type="match status" value="1"/>
</dbReference>
<name>R7T8X3_CAPTE</name>
<dbReference type="OMA" id="CSAMRRG"/>
<dbReference type="InterPro" id="IPR052954">
    <property type="entry name" value="GPCR-Ligand_Int"/>
</dbReference>
<dbReference type="PRINTS" id="PR00237">
    <property type="entry name" value="GPCRRHODOPSN"/>
</dbReference>
<keyword evidence="5" id="KW-0297">G-protein coupled receptor</keyword>
<keyword evidence="5" id="KW-0675">Receptor</keyword>
<organism evidence="8">
    <name type="scientific">Capitella teleta</name>
    <name type="common">Polychaete worm</name>
    <dbReference type="NCBI Taxonomy" id="283909"/>
    <lineage>
        <taxon>Eukaryota</taxon>
        <taxon>Metazoa</taxon>
        <taxon>Spiralia</taxon>
        <taxon>Lophotrochozoa</taxon>
        <taxon>Annelida</taxon>
        <taxon>Polychaeta</taxon>
        <taxon>Sedentaria</taxon>
        <taxon>Scolecida</taxon>
        <taxon>Capitellidae</taxon>
        <taxon>Capitella</taxon>
    </lineage>
</organism>
<evidence type="ECO:0000256" key="2">
    <source>
        <dbReference type="ARBA" id="ARBA00022692"/>
    </source>
</evidence>
<dbReference type="OrthoDB" id="9990906at2759"/>
<dbReference type="PROSITE" id="PS00237">
    <property type="entry name" value="G_PROTEIN_RECEP_F1_1"/>
    <property type="match status" value="1"/>
</dbReference>
<evidence type="ECO:0000313" key="10">
    <source>
        <dbReference type="Proteomes" id="UP000014760"/>
    </source>
</evidence>
<keyword evidence="5" id="KW-0807">Transducer</keyword>
<dbReference type="SUPFAM" id="SSF81321">
    <property type="entry name" value="Family A G protein-coupled receptor-like"/>
    <property type="match status" value="1"/>
</dbReference>
<keyword evidence="4 6" id="KW-0472">Membrane</keyword>
<dbReference type="EnsemblMetazoa" id="CapteT27304">
    <property type="protein sequence ID" value="CapteP27304"/>
    <property type="gene ID" value="CapteG27304"/>
</dbReference>
<dbReference type="Pfam" id="PF00001">
    <property type="entry name" value="7tm_1"/>
    <property type="match status" value="1"/>
</dbReference>
<proteinExistence type="inferred from homology"/>
<dbReference type="PROSITE" id="PS50262">
    <property type="entry name" value="G_PROTEIN_RECEP_F1_2"/>
    <property type="match status" value="1"/>
</dbReference>
<feature type="transmembrane region" description="Helical" evidence="6">
    <location>
        <begin position="42"/>
        <end position="63"/>
    </location>
</feature>
<feature type="transmembrane region" description="Helical" evidence="6">
    <location>
        <begin position="130"/>
        <end position="151"/>
    </location>
</feature>
<comment type="subcellular location">
    <subcellularLocation>
        <location evidence="1">Membrane</location>
    </subcellularLocation>
</comment>
<dbReference type="Gene3D" id="1.20.1070.10">
    <property type="entry name" value="Rhodopsin 7-helix transmembrane proteins"/>
    <property type="match status" value="1"/>
</dbReference>